<dbReference type="GO" id="GO:0006465">
    <property type="term" value="P:signal peptide processing"/>
    <property type="evidence" value="ECO:0007669"/>
    <property type="project" value="InterPro"/>
</dbReference>
<dbReference type="GO" id="GO:0004252">
    <property type="term" value="F:serine-type endopeptidase activity"/>
    <property type="evidence" value="ECO:0007669"/>
    <property type="project" value="InterPro"/>
</dbReference>
<dbReference type="AlphaFoldDB" id="A0A934ME30"/>
<dbReference type="SUPFAM" id="SSF51306">
    <property type="entry name" value="LexA/Signal peptidase"/>
    <property type="match status" value="1"/>
</dbReference>
<dbReference type="EMBL" id="JAEKPD010000030">
    <property type="protein sequence ID" value="MBJ3764568.1"/>
    <property type="molecule type" value="Genomic_DNA"/>
</dbReference>
<evidence type="ECO:0000313" key="2">
    <source>
        <dbReference type="EMBL" id="MBJ3764568.1"/>
    </source>
</evidence>
<dbReference type="InterPro" id="IPR019533">
    <property type="entry name" value="Peptidase_S26"/>
</dbReference>
<name>A0A934ME30_9RHOB</name>
<keyword evidence="3" id="KW-1185">Reference proteome</keyword>
<sequence length="170" mass="18096">MTRSRRILLAAGAAIAIIGASAIVQSDPIIIWNASASVPIGLYLVTPIQQLHVGDLVALAAPAPLKNWMVERGHLGPDAPLLKHVAALPPAEICRIGTTILIDGSAVTEALPRDRMGRSLPVWHGCQRLAEDEVFLLNTDAPGSLDGRYFGPLGTDIIIGRATPFWTREG</sequence>
<dbReference type="RefSeq" id="WP_198917738.1">
    <property type="nucleotide sequence ID" value="NZ_JAEKPD010000030.1"/>
</dbReference>
<evidence type="ECO:0000259" key="1">
    <source>
        <dbReference type="Pfam" id="PF10502"/>
    </source>
</evidence>
<dbReference type="Proteomes" id="UP000642488">
    <property type="component" value="Unassembled WGS sequence"/>
</dbReference>
<proteinExistence type="predicted"/>
<dbReference type="InterPro" id="IPR006311">
    <property type="entry name" value="TAT_signal"/>
</dbReference>
<organism evidence="2 3">
    <name type="scientific">Palleronia pontilimi</name>
    <dbReference type="NCBI Taxonomy" id="1964209"/>
    <lineage>
        <taxon>Bacteria</taxon>
        <taxon>Pseudomonadati</taxon>
        <taxon>Pseudomonadota</taxon>
        <taxon>Alphaproteobacteria</taxon>
        <taxon>Rhodobacterales</taxon>
        <taxon>Roseobacteraceae</taxon>
        <taxon>Palleronia</taxon>
    </lineage>
</organism>
<dbReference type="Gene3D" id="2.10.109.10">
    <property type="entry name" value="Umud Fragment, subunit A"/>
    <property type="match status" value="1"/>
</dbReference>
<feature type="domain" description="Peptidase S26" evidence="1">
    <location>
        <begin position="12"/>
        <end position="166"/>
    </location>
</feature>
<comment type="caution">
    <text evidence="2">The sequence shown here is derived from an EMBL/GenBank/DDBJ whole genome shotgun (WGS) entry which is preliminary data.</text>
</comment>
<accession>A0A934ME30</accession>
<dbReference type="InterPro" id="IPR036286">
    <property type="entry name" value="LexA/Signal_pep-like_sf"/>
</dbReference>
<protein>
    <submittedName>
        <fullName evidence="2">S26 family signal peptidase</fullName>
    </submittedName>
</protein>
<dbReference type="Pfam" id="PF10502">
    <property type="entry name" value="Peptidase_S26"/>
    <property type="match status" value="1"/>
</dbReference>
<dbReference type="PROSITE" id="PS51318">
    <property type="entry name" value="TAT"/>
    <property type="match status" value="1"/>
</dbReference>
<reference evidence="2" key="1">
    <citation type="submission" date="2020-12" db="EMBL/GenBank/DDBJ databases">
        <title>Bacterial taxonomy.</title>
        <authorList>
            <person name="Pan X."/>
        </authorList>
    </citation>
    <scope>NUCLEOTIDE SEQUENCE</scope>
    <source>
        <strain evidence="2">KCTC 52957</strain>
    </source>
</reference>
<gene>
    <name evidence="2" type="ORF">ILP92_17675</name>
</gene>
<evidence type="ECO:0000313" key="3">
    <source>
        <dbReference type="Proteomes" id="UP000642488"/>
    </source>
</evidence>